<keyword evidence="3" id="KW-1185">Reference proteome</keyword>
<comment type="caution">
    <text evidence="2">The sequence shown here is derived from an EMBL/GenBank/DDBJ whole genome shotgun (WGS) entry which is preliminary data.</text>
</comment>
<feature type="region of interest" description="Disordered" evidence="1">
    <location>
        <begin position="38"/>
        <end position="59"/>
    </location>
</feature>
<protein>
    <submittedName>
        <fullName evidence="2">Uncharacterized protein</fullName>
    </submittedName>
</protein>
<accession>A0A9P9BHU7</accession>
<dbReference type="RefSeq" id="XP_046004710.1">
    <property type="nucleotide sequence ID" value="XM_046157486.1"/>
</dbReference>
<dbReference type="Proteomes" id="UP000756346">
    <property type="component" value="Unassembled WGS sequence"/>
</dbReference>
<name>A0A9P9BHU7_9PEZI</name>
<evidence type="ECO:0000313" key="2">
    <source>
        <dbReference type="EMBL" id="KAH7012445.1"/>
    </source>
</evidence>
<feature type="region of interest" description="Disordered" evidence="1">
    <location>
        <begin position="1"/>
        <end position="25"/>
    </location>
</feature>
<dbReference type="GeneID" id="70187032"/>
<evidence type="ECO:0000313" key="3">
    <source>
        <dbReference type="Proteomes" id="UP000756346"/>
    </source>
</evidence>
<organism evidence="2 3">
    <name type="scientific">Microdochium trichocladiopsis</name>
    <dbReference type="NCBI Taxonomy" id="1682393"/>
    <lineage>
        <taxon>Eukaryota</taxon>
        <taxon>Fungi</taxon>
        <taxon>Dikarya</taxon>
        <taxon>Ascomycota</taxon>
        <taxon>Pezizomycotina</taxon>
        <taxon>Sordariomycetes</taxon>
        <taxon>Xylariomycetidae</taxon>
        <taxon>Xylariales</taxon>
        <taxon>Microdochiaceae</taxon>
        <taxon>Microdochium</taxon>
    </lineage>
</organism>
<dbReference type="AlphaFoldDB" id="A0A9P9BHU7"/>
<sequence length="299" mass="33534">MTQARNAACSATRASPEKPATPAARLASAMKPIQSTCALASQQTSKRDQTSVDEAGAPKTRRGLQKDLKFIQSWNALEVLADVARRYGGEQQLDPALEQPRLQLLKDACATGDLFYVVLHQVFCTWTAKPLEIRGLFQNDDHLFSLAEHGLRTLSAILKDNSNMRPDLLHCFANFPAPFSNMRRFPPYSDSLNAVVKFLFSMATSWTELMKKHAAYGFPLLMDELLRLLHMHSEVLQLIVFRASRRTAGVPDGPVGTQMESLFKEDQDFHRSADGSFMPKAQDPAYPNYKGNLVQRYKE</sequence>
<dbReference type="EMBL" id="JAGTJQ010000014">
    <property type="protein sequence ID" value="KAH7012445.1"/>
    <property type="molecule type" value="Genomic_DNA"/>
</dbReference>
<gene>
    <name evidence="2" type="ORF">B0I36DRAFT_355858</name>
</gene>
<evidence type="ECO:0000256" key="1">
    <source>
        <dbReference type="SAM" id="MobiDB-lite"/>
    </source>
</evidence>
<reference evidence="2" key="1">
    <citation type="journal article" date="2021" name="Nat. Commun.">
        <title>Genetic determinants of endophytism in the Arabidopsis root mycobiome.</title>
        <authorList>
            <person name="Mesny F."/>
            <person name="Miyauchi S."/>
            <person name="Thiergart T."/>
            <person name="Pickel B."/>
            <person name="Atanasova L."/>
            <person name="Karlsson M."/>
            <person name="Huettel B."/>
            <person name="Barry K.W."/>
            <person name="Haridas S."/>
            <person name="Chen C."/>
            <person name="Bauer D."/>
            <person name="Andreopoulos W."/>
            <person name="Pangilinan J."/>
            <person name="LaButti K."/>
            <person name="Riley R."/>
            <person name="Lipzen A."/>
            <person name="Clum A."/>
            <person name="Drula E."/>
            <person name="Henrissat B."/>
            <person name="Kohler A."/>
            <person name="Grigoriev I.V."/>
            <person name="Martin F.M."/>
            <person name="Hacquard S."/>
        </authorList>
    </citation>
    <scope>NUCLEOTIDE SEQUENCE</scope>
    <source>
        <strain evidence="2">MPI-CAGE-CH-0230</strain>
    </source>
</reference>
<feature type="region of interest" description="Disordered" evidence="1">
    <location>
        <begin position="272"/>
        <end position="291"/>
    </location>
</feature>
<proteinExistence type="predicted"/>
<dbReference type="OrthoDB" id="27975at2759"/>